<gene>
    <name evidence="9" type="ORF">MUN78_15080</name>
</gene>
<accession>A0ABY4FL32</accession>
<evidence type="ECO:0000256" key="6">
    <source>
        <dbReference type="ARBA" id="ARBA00023136"/>
    </source>
</evidence>
<comment type="similarity">
    <text evidence="7">Belongs to the binding-protein-dependent transport system permease family.</text>
</comment>
<dbReference type="Gene3D" id="1.10.3720.10">
    <property type="entry name" value="MetI-like"/>
    <property type="match status" value="1"/>
</dbReference>
<dbReference type="PANTHER" id="PTHR30151:SF38">
    <property type="entry name" value="ALIPHATIC SULFONATES TRANSPORT PERMEASE PROTEIN SSUC-RELATED"/>
    <property type="match status" value="1"/>
</dbReference>
<dbReference type="InterPro" id="IPR035906">
    <property type="entry name" value="MetI-like_sf"/>
</dbReference>
<name>A0ABY4FL32_9MICO</name>
<dbReference type="RefSeq" id="WP_244692034.1">
    <property type="nucleotide sequence ID" value="NZ_CP095044.1"/>
</dbReference>
<dbReference type="PROSITE" id="PS50928">
    <property type="entry name" value="ABC_TM1"/>
    <property type="match status" value="1"/>
</dbReference>
<dbReference type="Proteomes" id="UP000831786">
    <property type="component" value="Chromosome"/>
</dbReference>
<evidence type="ECO:0000256" key="1">
    <source>
        <dbReference type="ARBA" id="ARBA00004651"/>
    </source>
</evidence>
<feature type="transmembrane region" description="Helical" evidence="7">
    <location>
        <begin position="229"/>
        <end position="253"/>
    </location>
</feature>
<feature type="transmembrane region" description="Helical" evidence="7">
    <location>
        <begin position="183"/>
        <end position="209"/>
    </location>
</feature>
<feature type="transmembrane region" description="Helical" evidence="7">
    <location>
        <begin position="139"/>
        <end position="155"/>
    </location>
</feature>
<reference evidence="9 10" key="1">
    <citation type="submission" date="2022-04" db="EMBL/GenBank/DDBJ databases">
        <title>Leucobacter sp. isolated from rhizosphere of garlic.</title>
        <authorList>
            <person name="Won M."/>
            <person name="Lee C.-M."/>
            <person name="Woen H.-Y."/>
            <person name="Kwon S.-W."/>
        </authorList>
    </citation>
    <scope>NUCLEOTIDE SEQUENCE [LARGE SCALE GENOMIC DNA]</scope>
    <source>
        <strain evidence="9 10">H21R-40</strain>
    </source>
</reference>
<proteinExistence type="inferred from homology"/>
<evidence type="ECO:0000256" key="7">
    <source>
        <dbReference type="RuleBase" id="RU363032"/>
    </source>
</evidence>
<evidence type="ECO:0000256" key="2">
    <source>
        <dbReference type="ARBA" id="ARBA00022448"/>
    </source>
</evidence>
<feature type="domain" description="ABC transmembrane type-1" evidence="8">
    <location>
        <begin position="73"/>
        <end position="253"/>
    </location>
</feature>
<feature type="transmembrane region" description="Helical" evidence="7">
    <location>
        <begin position="77"/>
        <end position="101"/>
    </location>
</feature>
<comment type="subcellular location">
    <subcellularLocation>
        <location evidence="1 7">Cell membrane</location>
        <topology evidence="1 7">Multi-pass membrane protein</topology>
    </subcellularLocation>
</comment>
<keyword evidence="10" id="KW-1185">Reference proteome</keyword>
<evidence type="ECO:0000313" key="9">
    <source>
        <dbReference type="EMBL" id="UOQ56971.1"/>
    </source>
</evidence>
<evidence type="ECO:0000256" key="4">
    <source>
        <dbReference type="ARBA" id="ARBA00022692"/>
    </source>
</evidence>
<organism evidence="9 10">
    <name type="scientific">Leucobacter allii</name>
    <dbReference type="NCBI Taxonomy" id="2932247"/>
    <lineage>
        <taxon>Bacteria</taxon>
        <taxon>Bacillati</taxon>
        <taxon>Actinomycetota</taxon>
        <taxon>Actinomycetes</taxon>
        <taxon>Micrococcales</taxon>
        <taxon>Microbacteriaceae</taxon>
        <taxon>Leucobacter</taxon>
    </lineage>
</organism>
<keyword evidence="2 7" id="KW-0813">Transport</keyword>
<dbReference type="Pfam" id="PF00528">
    <property type="entry name" value="BPD_transp_1"/>
    <property type="match status" value="1"/>
</dbReference>
<evidence type="ECO:0000259" key="8">
    <source>
        <dbReference type="PROSITE" id="PS50928"/>
    </source>
</evidence>
<dbReference type="EMBL" id="CP095045">
    <property type="protein sequence ID" value="UOQ56971.1"/>
    <property type="molecule type" value="Genomic_DNA"/>
</dbReference>
<dbReference type="InterPro" id="IPR000515">
    <property type="entry name" value="MetI-like"/>
</dbReference>
<evidence type="ECO:0000256" key="5">
    <source>
        <dbReference type="ARBA" id="ARBA00022989"/>
    </source>
</evidence>
<dbReference type="PANTHER" id="PTHR30151">
    <property type="entry name" value="ALKANE SULFONATE ABC TRANSPORTER-RELATED, MEMBRANE SUBUNIT"/>
    <property type="match status" value="1"/>
</dbReference>
<keyword evidence="6 7" id="KW-0472">Membrane</keyword>
<protein>
    <submittedName>
        <fullName evidence="9">ABC transporter permease</fullName>
    </submittedName>
</protein>
<dbReference type="CDD" id="cd06261">
    <property type="entry name" value="TM_PBP2"/>
    <property type="match status" value="1"/>
</dbReference>
<evidence type="ECO:0000313" key="10">
    <source>
        <dbReference type="Proteomes" id="UP000831786"/>
    </source>
</evidence>
<keyword evidence="4 7" id="KW-0812">Transmembrane</keyword>
<evidence type="ECO:0000256" key="3">
    <source>
        <dbReference type="ARBA" id="ARBA00022475"/>
    </source>
</evidence>
<keyword evidence="3" id="KW-1003">Cell membrane</keyword>
<feature type="transmembrane region" description="Helical" evidence="7">
    <location>
        <begin position="113"/>
        <end position="133"/>
    </location>
</feature>
<keyword evidence="5 7" id="KW-1133">Transmembrane helix</keyword>
<sequence length="270" mass="29813">MTIAPPELALSTRPRRSPIPRWVRKWSIPILVIALWELISRIGLVDEVLLPPPSKIVGTIGELLQDGSLQQGILVSFLRAVTGLAIGTVFGVALAVVAGLWRTGEDTFDPIVQLLRPLPATALMPLVVLAMGMDEAPKIFLVSYASFFPVYLNVFQGIRDVDNRLVESAAVFGLRRSELIRQVILPSAMSSFFVGFRFSVSISWVVLVVAEQLNAQSGVGYLMMDAQRYFRADIIFVGLIVYALFGLGSDMLVRLVERRVLRWRNAFAGA</sequence>
<dbReference type="SUPFAM" id="SSF161098">
    <property type="entry name" value="MetI-like"/>
    <property type="match status" value="1"/>
</dbReference>